<accession>A0A1Y2P9J1</accession>
<evidence type="ECO:0000313" key="1">
    <source>
        <dbReference type="EMBL" id="OSY87115.1"/>
    </source>
</evidence>
<dbReference type="STRING" id="1635173.WH52_12660"/>
<organism evidence="1 2">
    <name type="scientific">Tenacibaculum holothuriorum</name>
    <dbReference type="NCBI Taxonomy" id="1635173"/>
    <lineage>
        <taxon>Bacteria</taxon>
        <taxon>Pseudomonadati</taxon>
        <taxon>Bacteroidota</taxon>
        <taxon>Flavobacteriia</taxon>
        <taxon>Flavobacteriales</taxon>
        <taxon>Flavobacteriaceae</taxon>
        <taxon>Tenacibaculum</taxon>
    </lineage>
</organism>
<keyword evidence="1" id="KW-0540">Nuclease</keyword>
<dbReference type="RefSeq" id="WP_086031335.1">
    <property type="nucleotide sequence ID" value="NZ_LAPZ01000014.1"/>
</dbReference>
<dbReference type="Pfam" id="PF11306">
    <property type="entry name" value="DUF3108"/>
    <property type="match status" value="1"/>
</dbReference>
<dbReference type="AlphaFoldDB" id="A0A1Y2P9J1"/>
<dbReference type="OrthoDB" id="9808473at2"/>
<keyword evidence="1" id="KW-0378">Hydrolase</keyword>
<dbReference type="InParanoid" id="A0A1Y2P9J1"/>
<gene>
    <name evidence="1" type="ORF">WH52_12660</name>
</gene>
<dbReference type="InterPro" id="IPR021457">
    <property type="entry name" value="DUF3108"/>
</dbReference>
<reference evidence="1 2" key="1">
    <citation type="submission" date="2015-03" db="EMBL/GenBank/DDBJ databases">
        <title>Genome sequence of Tenacibaculum sp. S2-2, isolated from intestinal microbiota of sea cucumber, Apostichopus japonicas.</title>
        <authorList>
            <person name="Shao Z."/>
            <person name="Wang L."/>
            <person name="Li X."/>
        </authorList>
    </citation>
    <scope>NUCLEOTIDE SEQUENCE [LARGE SCALE GENOMIC DNA]</scope>
    <source>
        <strain evidence="1 2">S2-2</strain>
    </source>
</reference>
<keyword evidence="2" id="KW-1185">Reference proteome</keyword>
<evidence type="ECO:0000313" key="2">
    <source>
        <dbReference type="Proteomes" id="UP000194221"/>
    </source>
</evidence>
<dbReference type="GO" id="GO:0004527">
    <property type="term" value="F:exonuclease activity"/>
    <property type="evidence" value="ECO:0007669"/>
    <property type="project" value="UniProtKB-KW"/>
</dbReference>
<proteinExistence type="predicted"/>
<name>A0A1Y2P9J1_9FLAO</name>
<comment type="caution">
    <text evidence="1">The sequence shown here is derived from an EMBL/GenBank/DDBJ whole genome shotgun (WGS) entry which is preliminary data.</text>
</comment>
<protein>
    <submittedName>
        <fullName evidence="1">ATP-dependent exonuclease</fullName>
    </submittedName>
</protein>
<keyword evidence="1" id="KW-0269">Exonuclease</keyword>
<dbReference type="EMBL" id="LAPZ01000014">
    <property type="protein sequence ID" value="OSY87115.1"/>
    <property type="molecule type" value="Genomic_DNA"/>
</dbReference>
<dbReference type="Proteomes" id="UP000194221">
    <property type="component" value="Unassembled WGS sequence"/>
</dbReference>
<sequence>MKRIISLLVVVFVITNMSSQEKMPPAFKGGEWLRYRMSYSGFLKAGTAVLQLNEEELNGKKVIHATGKGWTSGVISWFFKVDDTYESYFDPNDIKPYLFKRKIDEGGYKKHRHTTFNYTNNTAHVQDFIKQKDSVISVKSPQDMISTFYFLRNHDTKKLKKGDEIKVDMFMDDKIYPFKLRCLGFETIKTKFGKVKTQMFRPLVQAGRVFKAQESVTVWITADDNKIPIKMKASLSVGSLRAELEAYKGLANPFEITFTK</sequence>